<dbReference type="SUPFAM" id="SSF53271">
    <property type="entry name" value="PRTase-like"/>
    <property type="match status" value="1"/>
</dbReference>
<dbReference type="AlphaFoldDB" id="A0A1F7GYA4"/>
<comment type="caution">
    <text evidence="4">The sequence shown here is derived from an EMBL/GenBank/DDBJ whole genome shotgun (WGS) entry which is preliminary data.</text>
</comment>
<evidence type="ECO:0000313" key="5">
    <source>
        <dbReference type="Proteomes" id="UP000177913"/>
    </source>
</evidence>
<dbReference type="Proteomes" id="UP000177913">
    <property type="component" value="Unassembled WGS sequence"/>
</dbReference>
<dbReference type="EMBL" id="MFZO01000046">
    <property type="protein sequence ID" value="OGK23546.1"/>
    <property type="molecule type" value="Genomic_DNA"/>
</dbReference>
<dbReference type="InterPro" id="IPR029057">
    <property type="entry name" value="PRTase-like"/>
</dbReference>
<dbReference type="InterPro" id="IPR000836">
    <property type="entry name" value="PRTase_dom"/>
</dbReference>
<reference evidence="4 5" key="1">
    <citation type="journal article" date="2016" name="Nat. Commun.">
        <title>Thousands of microbial genomes shed light on interconnected biogeochemical processes in an aquifer system.</title>
        <authorList>
            <person name="Anantharaman K."/>
            <person name="Brown C.T."/>
            <person name="Hug L.A."/>
            <person name="Sharon I."/>
            <person name="Castelle C.J."/>
            <person name="Probst A.J."/>
            <person name="Thomas B.C."/>
            <person name="Singh A."/>
            <person name="Wilkins M.J."/>
            <person name="Karaoz U."/>
            <person name="Brodie E.L."/>
            <person name="Williams K.H."/>
            <person name="Hubbard S.S."/>
            <person name="Banfield J.F."/>
        </authorList>
    </citation>
    <scope>NUCLEOTIDE SEQUENCE [LARGE SCALE GENOMIC DNA]</scope>
</reference>
<dbReference type="InterPro" id="IPR050118">
    <property type="entry name" value="Pur/Pyrimidine_PRTase"/>
</dbReference>
<protein>
    <recommendedName>
        <fullName evidence="3">Phosphoribosyltransferase domain-containing protein</fullName>
    </recommendedName>
</protein>
<dbReference type="CDD" id="cd06223">
    <property type="entry name" value="PRTases_typeI"/>
    <property type="match status" value="1"/>
</dbReference>
<sequence>MNKIKTIKSLTKKEIDSKLARIKKTFIGIPVFKGKNGYPYSLFPLTDFKPAMKPQLIEDMADLLVYYGDFENANIIVSEADRGGGPLTHAVSMRTNLPYTLANWYPTEVEGSISVKASIGFSGDGVINLNGVEKGQKAILVDDIISSGGTAIALIECIQKAGAHVVEALFVGEKVNLNGRKKLEERFGIKVKTLVKFIATGTFTQEYANS</sequence>
<keyword evidence="2" id="KW-0660">Purine salvage</keyword>
<evidence type="ECO:0000313" key="4">
    <source>
        <dbReference type="EMBL" id="OGK23546.1"/>
    </source>
</evidence>
<dbReference type="GO" id="GO:0006166">
    <property type="term" value="P:purine ribonucleoside salvage"/>
    <property type="evidence" value="ECO:0007669"/>
    <property type="project" value="UniProtKB-KW"/>
</dbReference>
<feature type="domain" description="Phosphoribosyltransferase" evidence="3">
    <location>
        <begin position="104"/>
        <end position="171"/>
    </location>
</feature>
<proteinExistence type="predicted"/>
<evidence type="ECO:0000259" key="3">
    <source>
        <dbReference type="Pfam" id="PF00156"/>
    </source>
</evidence>
<dbReference type="PANTHER" id="PTHR43864:SF1">
    <property type="entry name" value="XANTHINE PHOSPHORIBOSYLTRANSFERASE"/>
    <property type="match status" value="1"/>
</dbReference>
<dbReference type="Gene3D" id="3.40.50.2020">
    <property type="match status" value="1"/>
</dbReference>
<accession>A0A1F7GYA4</accession>
<dbReference type="Pfam" id="PF00156">
    <property type="entry name" value="Pribosyltran"/>
    <property type="match status" value="1"/>
</dbReference>
<keyword evidence="1" id="KW-0808">Transferase</keyword>
<organism evidence="4 5">
    <name type="scientific">Candidatus Roizmanbacteria bacterium RIFCSPHIGHO2_02_FULL_38_11</name>
    <dbReference type="NCBI Taxonomy" id="1802039"/>
    <lineage>
        <taxon>Bacteria</taxon>
        <taxon>Candidatus Roizmaniibacteriota</taxon>
    </lineage>
</organism>
<dbReference type="GO" id="GO:0016740">
    <property type="term" value="F:transferase activity"/>
    <property type="evidence" value="ECO:0007669"/>
    <property type="project" value="UniProtKB-KW"/>
</dbReference>
<evidence type="ECO:0000256" key="2">
    <source>
        <dbReference type="ARBA" id="ARBA00022726"/>
    </source>
</evidence>
<dbReference type="PANTHER" id="PTHR43864">
    <property type="entry name" value="HYPOXANTHINE/GUANINE PHOSPHORIBOSYLTRANSFERASE"/>
    <property type="match status" value="1"/>
</dbReference>
<gene>
    <name evidence="4" type="ORF">A3C25_05655</name>
</gene>
<evidence type="ECO:0000256" key="1">
    <source>
        <dbReference type="ARBA" id="ARBA00022679"/>
    </source>
</evidence>
<name>A0A1F7GYA4_9BACT</name>